<dbReference type="AlphaFoldDB" id="A0A451FSU3"/>
<dbReference type="OrthoDB" id="8687324at2"/>
<gene>
    <name evidence="1" type="ORF">CKA81_11360</name>
</gene>
<name>A0A451FSU3_9BURK</name>
<organism evidence="1 2">
    <name type="scientific">Pollutimonas thiosulfatoxidans</name>
    <dbReference type="NCBI Taxonomy" id="2028345"/>
    <lineage>
        <taxon>Bacteria</taxon>
        <taxon>Pseudomonadati</taxon>
        <taxon>Pseudomonadota</taxon>
        <taxon>Betaproteobacteria</taxon>
        <taxon>Burkholderiales</taxon>
        <taxon>Alcaligenaceae</taxon>
        <taxon>Pollutimonas</taxon>
    </lineage>
</organism>
<accession>A0A451FSU3</accession>
<dbReference type="SUPFAM" id="SSF46689">
    <property type="entry name" value="Homeodomain-like"/>
    <property type="match status" value="1"/>
</dbReference>
<keyword evidence="2" id="KW-1185">Reference proteome</keyword>
<evidence type="ECO:0000313" key="2">
    <source>
        <dbReference type="Proteomes" id="UP000283474"/>
    </source>
</evidence>
<protein>
    <recommendedName>
        <fullName evidence="3">DNA binding HTH domain-containing protein</fullName>
    </recommendedName>
</protein>
<sequence>MRERLDCAVLSTPCCFDWLGPWLGPHAAGKLQLHPLDGCNATVDSVESARLLAASSMRLRRYDACLIPVNESNLAWARTSLSMAKGALHTPVVALVRNLKAAALDDLHTLGLADFVRDPLCIEELRARIERLLDGNRYLASPPAATSSISENRANYTRMAGLAGPLTQEALCATILDRSGTELEAFAIASASRCATTRESFRAAKSQVIERFERAYITAALGRHSGNIAMAARAAQKHRRAFWALMRKHDIDAAPFRAEAVPNHPGDG</sequence>
<dbReference type="SUPFAM" id="SSF52172">
    <property type="entry name" value="CheY-like"/>
    <property type="match status" value="1"/>
</dbReference>
<dbReference type="KEGG" id="pus:CKA81_11360"/>
<dbReference type="InterPro" id="IPR009057">
    <property type="entry name" value="Homeodomain-like_sf"/>
</dbReference>
<dbReference type="EMBL" id="CP022987">
    <property type="protein sequence ID" value="QAA95599.1"/>
    <property type="molecule type" value="Genomic_DNA"/>
</dbReference>
<evidence type="ECO:0008006" key="3">
    <source>
        <dbReference type="Google" id="ProtNLM"/>
    </source>
</evidence>
<proteinExistence type="predicted"/>
<dbReference type="RefSeq" id="WP_128355377.1">
    <property type="nucleotide sequence ID" value="NZ_CP022987.1"/>
</dbReference>
<dbReference type="Gene3D" id="1.10.10.60">
    <property type="entry name" value="Homeodomain-like"/>
    <property type="match status" value="1"/>
</dbReference>
<dbReference type="InterPro" id="IPR011006">
    <property type="entry name" value="CheY-like_superfamily"/>
</dbReference>
<dbReference type="Proteomes" id="UP000283474">
    <property type="component" value="Chromosome"/>
</dbReference>
<reference evidence="1 2" key="1">
    <citation type="submission" date="2017-08" db="EMBL/GenBank/DDBJ databases">
        <authorList>
            <person name="Park S.-J."/>
            <person name="Kim H."/>
        </authorList>
    </citation>
    <scope>NUCLEOTIDE SEQUENCE [LARGE SCALE GENOMIC DNA]</scope>
    <source>
        <strain evidence="2">ye3</strain>
    </source>
</reference>
<evidence type="ECO:0000313" key="1">
    <source>
        <dbReference type="EMBL" id="QAA95599.1"/>
    </source>
</evidence>